<keyword evidence="5 10" id="KW-0548">Nucleotidyltransferase</keyword>
<feature type="binding site" evidence="12">
    <location>
        <position position="29"/>
    </location>
    <ligand>
        <name>Mg(2+)</name>
        <dbReference type="ChEBI" id="CHEBI:18420"/>
        <label>2</label>
        <note>catalytic</note>
    </ligand>
</feature>
<dbReference type="InterPro" id="IPR038469">
    <property type="entry name" value="tRNAHis_GuaTrfase_Thg1_sf"/>
</dbReference>
<sequence>MANSKFAYVKLFEEEKKILLNCYFVVRIDGSDFKKFIKQHEYIKPNDLRGLNLMNECAINVLKNYDEIDFCYGHSDEFSFLFRKSTKLWNRRHDKILTNVVSYFTSSFLFNWKKYFPNKELIYPPSFDARIIVYPTEDEIKDYFSWRQADCHINTQYNECFWNLVLKSNYTHEEAYKFLLTTQTKDKNELLFTRFNINYNNIPEIFRRGTIIIRNKNYKKNTTQHIQHNDKHIDYMKREQNKEELKKKIDPHLYKENTDTDLWDMPNVETVNTNTKENKTNDNNDSNNDQRNMLDKFIVTHENLIAETFWNKYNFPAGKPTNYDGFNFLQVFLKQHFVSPFAIYIYNNCTQVFFRI</sequence>
<evidence type="ECO:0000256" key="7">
    <source>
        <dbReference type="ARBA" id="ARBA00022741"/>
    </source>
</evidence>
<dbReference type="EMBL" id="AABL01000563">
    <property type="protein sequence ID" value="EAA21470.1"/>
    <property type="molecule type" value="Genomic_DNA"/>
</dbReference>
<comment type="catalytic activity">
    <reaction evidence="10">
        <text>a 5'-end ribonucleotide-tRNA(His) + GTP + ATP + H2O = a 5'-end phospho-guanosine-ribonucleotide-tRNA(His) + AMP + 2 diphosphate + H(+)</text>
        <dbReference type="Rhea" id="RHEA:54564"/>
        <dbReference type="Rhea" id="RHEA-COMP:14193"/>
        <dbReference type="Rhea" id="RHEA-COMP:14917"/>
        <dbReference type="ChEBI" id="CHEBI:15377"/>
        <dbReference type="ChEBI" id="CHEBI:15378"/>
        <dbReference type="ChEBI" id="CHEBI:30616"/>
        <dbReference type="ChEBI" id="CHEBI:33019"/>
        <dbReference type="ChEBI" id="CHEBI:37565"/>
        <dbReference type="ChEBI" id="CHEBI:138282"/>
        <dbReference type="ChEBI" id="CHEBI:141847"/>
        <dbReference type="ChEBI" id="CHEBI:456215"/>
        <dbReference type="EC" id="2.7.7.79"/>
    </reaction>
</comment>
<keyword evidence="7 10" id="KW-0547">Nucleotide-binding</keyword>
<evidence type="ECO:0000256" key="4">
    <source>
        <dbReference type="ARBA" id="ARBA00022694"/>
    </source>
</evidence>
<dbReference type="InParanoid" id="Q7RMX6"/>
<evidence type="ECO:0000256" key="12">
    <source>
        <dbReference type="PIRSR" id="PIRSR028980-2"/>
    </source>
</evidence>
<protein>
    <recommendedName>
        <fullName evidence="2 10">tRNA(His) guanylyltransferase</fullName>
        <ecNumber evidence="2 10">2.7.7.79</ecNumber>
    </recommendedName>
    <alternativeName>
        <fullName evidence="10">tRNA-histidine guanylyltransferase</fullName>
    </alternativeName>
</protein>
<keyword evidence="3 10" id="KW-0808">Transferase</keyword>
<name>Q7RMX6_PLAYO</name>
<evidence type="ECO:0000256" key="5">
    <source>
        <dbReference type="ARBA" id="ARBA00022695"/>
    </source>
</evidence>
<dbReference type="PIRSF" id="PIRSF028980">
    <property type="entry name" value="tRNAHis_guanylyltransferase"/>
    <property type="match status" value="1"/>
</dbReference>
<dbReference type="GO" id="GO:0008193">
    <property type="term" value="F:tRNA guanylyltransferase activity"/>
    <property type="evidence" value="ECO:0007669"/>
    <property type="project" value="UniProtKB-UniRule"/>
</dbReference>
<dbReference type="STRING" id="73239.Q7RMX6"/>
<dbReference type="GO" id="GO:0006400">
    <property type="term" value="P:tRNA modification"/>
    <property type="evidence" value="ECO:0007669"/>
    <property type="project" value="UniProtKB-UniRule"/>
</dbReference>
<dbReference type="PANTHER" id="PTHR12729">
    <property type="entry name" value="TRNA(HIS) GUANYLYLTRANSFERASE-RELATED"/>
    <property type="match status" value="1"/>
</dbReference>
<dbReference type="GO" id="GO:0000287">
    <property type="term" value="F:magnesium ion binding"/>
    <property type="evidence" value="ECO:0007669"/>
    <property type="project" value="UniProtKB-UniRule"/>
</dbReference>
<evidence type="ECO:0000259" key="13">
    <source>
        <dbReference type="Pfam" id="PF04446"/>
    </source>
</evidence>
<evidence type="ECO:0000313" key="15">
    <source>
        <dbReference type="EMBL" id="EAA21470.1"/>
    </source>
</evidence>
<keyword evidence="8 10" id="KW-0460">Magnesium</keyword>
<evidence type="ECO:0000256" key="1">
    <source>
        <dbReference type="ARBA" id="ARBA00010113"/>
    </source>
</evidence>
<dbReference type="InterPro" id="IPR025845">
    <property type="entry name" value="Thg1_C_dom"/>
</dbReference>
<keyword evidence="9 10" id="KW-0342">GTP-binding</keyword>
<gene>
    <name evidence="15" type="ORF">PY02052</name>
</gene>
<evidence type="ECO:0000256" key="3">
    <source>
        <dbReference type="ARBA" id="ARBA00022679"/>
    </source>
</evidence>
<comment type="similarity">
    <text evidence="1 10">Belongs to the tRNA(His) guanylyltransferase family.</text>
</comment>
<accession>Q7RMX6</accession>
<dbReference type="PaxDb" id="73239-Q7RMX6"/>
<feature type="domain" description="Thg1 C-terminal" evidence="14">
    <location>
        <begin position="139"/>
        <end position="244"/>
    </location>
</feature>
<evidence type="ECO:0000256" key="11">
    <source>
        <dbReference type="PIRSR" id="PIRSR028980-1"/>
    </source>
</evidence>
<comment type="cofactor">
    <cofactor evidence="12">
        <name>Mg(2+)</name>
        <dbReference type="ChEBI" id="CHEBI:18420"/>
    </cofactor>
    <text evidence="12">Binds 2 magnesium ions per subunit.</text>
</comment>
<dbReference type="Proteomes" id="UP000008553">
    <property type="component" value="Unassembled WGS sequence"/>
</dbReference>
<feature type="binding site" evidence="12">
    <location>
        <position position="76"/>
    </location>
    <ligand>
        <name>Mg(2+)</name>
        <dbReference type="ChEBI" id="CHEBI:18420"/>
        <label>1</label>
        <note>catalytic</note>
    </ligand>
</feature>
<organism evidence="15 16">
    <name type="scientific">Plasmodium yoelii yoelii</name>
    <dbReference type="NCBI Taxonomy" id="73239"/>
    <lineage>
        <taxon>Eukaryota</taxon>
        <taxon>Sar</taxon>
        <taxon>Alveolata</taxon>
        <taxon>Apicomplexa</taxon>
        <taxon>Aconoidasida</taxon>
        <taxon>Haemosporida</taxon>
        <taxon>Plasmodiidae</taxon>
        <taxon>Plasmodium</taxon>
        <taxon>Plasmodium (Vinckeia)</taxon>
    </lineage>
</organism>
<dbReference type="GO" id="GO:0005525">
    <property type="term" value="F:GTP binding"/>
    <property type="evidence" value="ECO:0007669"/>
    <property type="project" value="UniProtKB-UniRule"/>
</dbReference>
<keyword evidence="6 10" id="KW-0479">Metal-binding</keyword>
<dbReference type="FunCoup" id="Q7RMX6">
    <property type="interactions" value="312"/>
</dbReference>
<dbReference type="InterPro" id="IPR024956">
    <property type="entry name" value="tRNAHis_GuaTrfase_cat"/>
</dbReference>
<evidence type="ECO:0000256" key="8">
    <source>
        <dbReference type="ARBA" id="ARBA00022842"/>
    </source>
</evidence>
<comment type="function">
    <text evidence="10">Adds a GMP to the 5'-end of tRNA(His) after transcription and RNase P cleavage.</text>
</comment>
<evidence type="ECO:0000259" key="14">
    <source>
        <dbReference type="Pfam" id="PF14413"/>
    </source>
</evidence>
<evidence type="ECO:0000256" key="2">
    <source>
        <dbReference type="ARBA" id="ARBA00012511"/>
    </source>
</evidence>
<reference evidence="15 16" key="1">
    <citation type="journal article" date="2002" name="Nature">
        <title>Genome sequence and comparative analysis of the model rodent malaria parasite Plasmodium yoelii yoelii.</title>
        <authorList>
            <person name="Carlton J.M."/>
            <person name="Angiuoli S.V."/>
            <person name="Suh B.B."/>
            <person name="Kooij T.W."/>
            <person name="Pertea M."/>
            <person name="Silva J.C."/>
            <person name="Ermolaeva M.D."/>
            <person name="Allen J.E."/>
            <person name="Selengut J.D."/>
            <person name="Koo H.L."/>
            <person name="Peterson J.D."/>
            <person name="Pop M."/>
            <person name="Kosack D.S."/>
            <person name="Shumway M.F."/>
            <person name="Bidwell S.L."/>
            <person name="Shallom S.J."/>
            <person name="van Aken S.E."/>
            <person name="Riedmuller S.B."/>
            <person name="Feldblyum T.V."/>
            <person name="Cho J.K."/>
            <person name="Quackenbush J."/>
            <person name="Sedegah M."/>
            <person name="Shoaibi A."/>
            <person name="Cummings L.M."/>
            <person name="Florens L."/>
            <person name="Yates J.R."/>
            <person name="Raine J.D."/>
            <person name="Sinden R.E."/>
            <person name="Harris M.A."/>
            <person name="Cunningham D.A."/>
            <person name="Preiser P.R."/>
            <person name="Bergman L.W."/>
            <person name="Vaidya A.B."/>
            <person name="van Lin L.H."/>
            <person name="Janse C.J."/>
            <person name="Waters A.P."/>
            <person name="Smith H.O."/>
            <person name="White O.R."/>
            <person name="Salzberg S.L."/>
            <person name="Venter J.C."/>
            <person name="Fraser C.M."/>
            <person name="Hoffman S.L."/>
            <person name="Gardner M.J."/>
            <person name="Carucci D.J."/>
        </authorList>
    </citation>
    <scope>NUCLEOTIDE SEQUENCE [LARGE SCALE GENOMIC DNA]</scope>
    <source>
        <strain evidence="15 16">17XNL</strain>
    </source>
</reference>
<dbReference type="InterPro" id="IPR007537">
    <property type="entry name" value="tRNAHis_GuaTrfase_Thg1"/>
</dbReference>
<dbReference type="Pfam" id="PF14413">
    <property type="entry name" value="Thg1C"/>
    <property type="match status" value="1"/>
</dbReference>
<evidence type="ECO:0000256" key="6">
    <source>
        <dbReference type="ARBA" id="ARBA00022723"/>
    </source>
</evidence>
<evidence type="ECO:0000256" key="10">
    <source>
        <dbReference type="PIRNR" id="PIRNR028980"/>
    </source>
</evidence>
<evidence type="ECO:0000256" key="9">
    <source>
        <dbReference type="ARBA" id="ARBA00023134"/>
    </source>
</evidence>
<feature type="domain" description="tRNAHis guanylyltransferase catalytic" evidence="13">
    <location>
        <begin position="7"/>
        <end position="135"/>
    </location>
</feature>
<dbReference type="AlphaFoldDB" id="Q7RMX6"/>
<keyword evidence="4 10" id="KW-0819">tRNA processing</keyword>
<dbReference type="Gene3D" id="3.30.70.3000">
    <property type="match status" value="1"/>
</dbReference>
<feature type="binding site" evidence="12">
    <location>
        <position position="30"/>
    </location>
    <ligand>
        <name>Mg(2+)</name>
        <dbReference type="ChEBI" id="CHEBI:18420"/>
        <label>1</label>
        <note>catalytic</note>
    </ligand>
</feature>
<keyword evidence="16" id="KW-1185">Reference proteome</keyword>
<proteinExistence type="inferred from homology"/>
<dbReference type="EC" id="2.7.7.79" evidence="2 10"/>
<feature type="binding site" evidence="11">
    <location>
        <begin position="75"/>
        <end position="76"/>
    </location>
    <ligand>
        <name>GTP</name>
        <dbReference type="ChEBI" id="CHEBI:37565"/>
    </ligand>
</feature>
<dbReference type="PANTHER" id="PTHR12729:SF6">
    <property type="entry name" value="TRNA(HIS) GUANYLYLTRANSFERASE-RELATED"/>
    <property type="match status" value="1"/>
</dbReference>
<dbReference type="Pfam" id="PF04446">
    <property type="entry name" value="Thg1"/>
    <property type="match status" value="1"/>
</dbReference>
<feature type="binding site" evidence="12">
    <location>
        <position position="76"/>
    </location>
    <ligand>
        <name>Mg(2+)</name>
        <dbReference type="ChEBI" id="CHEBI:18420"/>
        <label>2</label>
        <note>catalytic</note>
    </ligand>
</feature>
<feature type="binding site" evidence="12">
    <location>
        <position position="29"/>
    </location>
    <ligand>
        <name>Mg(2+)</name>
        <dbReference type="ChEBI" id="CHEBI:18420"/>
        <label>1</label>
        <note>catalytic</note>
    </ligand>
</feature>
<evidence type="ECO:0000313" key="16">
    <source>
        <dbReference type="Proteomes" id="UP000008553"/>
    </source>
</evidence>
<comment type="caution">
    <text evidence="15">The sequence shown here is derived from an EMBL/GenBank/DDBJ whole genome shotgun (WGS) entry which is preliminary data.</text>
</comment>